<reference evidence="2" key="2">
    <citation type="submission" date="2025-08" db="UniProtKB">
        <authorList>
            <consortium name="Ensembl"/>
        </authorList>
    </citation>
    <scope>IDENTIFICATION</scope>
</reference>
<dbReference type="Ensembl" id="ENSCSAVT00000016055.1">
    <property type="protein sequence ID" value="ENSCSAVP00000015876.1"/>
    <property type="gene ID" value="ENSCSAVG00000009334.1"/>
</dbReference>
<name>H2ZE60_CIOSA</name>
<organism evidence="2 3">
    <name type="scientific">Ciona savignyi</name>
    <name type="common">Pacific transparent sea squirt</name>
    <dbReference type="NCBI Taxonomy" id="51511"/>
    <lineage>
        <taxon>Eukaryota</taxon>
        <taxon>Metazoa</taxon>
        <taxon>Chordata</taxon>
        <taxon>Tunicata</taxon>
        <taxon>Ascidiacea</taxon>
        <taxon>Phlebobranchia</taxon>
        <taxon>Cionidae</taxon>
        <taxon>Ciona</taxon>
    </lineage>
</organism>
<dbReference type="STRING" id="51511.ENSCSAVP00000015876"/>
<dbReference type="GO" id="GO:0046872">
    <property type="term" value="F:metal ion binding"/>
    <property type="evidence" value="ECO:0007669"/>
    <property type="project" value="InterPro"/>
</dbReference>
<evidence type="ECO:0000313" key="2">
    <source>
        <dbReference type="Ensembl" id="ENSCSAVP00000015876.1"/>
    </source>
</evidence>
<dbReference type="SUPFAM" id="SSF63411">
    <property type="entry name" value="LuxS/MPP-like metallohydrolase"/>
    <property type="match status" value="1"/>
</dbReference>
<dbReference type="InterPro" id="IPR032632">
    <property type="entry name" value="Peptidase_M16_M"/>
</dbReference>
<dbReference type="InParanoid" id="H2ZE60"/>
<dbReference type="AlphaFoldDB" id="H2ZE60"/>
<feature type="domain" description="Peptidase M16 middle/third" evidence="1">
    <location>
        <begin position="1"/>
        <end position="45"/>
    </location>
</feature>
<dbReference type="eggNOG" id="KOG0959">
    <property type="taxonomic scope" value="Eukaryota"/>
</dbReference>
<accession>H2ZE60</accession>
<reference evidence="2" key="3">
    <citation type="submission" date="2025-09" db="UniProtKB">
        <authorList>
            <consortium name="Ensembl"/>
        </authorList>
    </citation>
    <scope>IDENTIFICATION</scope>
</reference>
<dbReference type="Gene3D" id="3.30.830.10">
    <property type="entry name" value="Metalloenzyme, LuxS/M16 peptidase-like"/>
    <property type="match status" value="1"/>
</dbReference>
<dbReference type="Proteomes" id="UP000007875">
    <property type="component" value="Unassembled WGS sequence"/>
</dbReference>
<dbReference type="InterPro" id="IPR011249">
    <property type="entry name" value="Metalloenz_LuxS/M16"/>
</dbReference>
<proteinExistence type="predicted"/>
<dbReference type="Pfam" id="PF16187">
    <property type="entry name" value="Peptidase_M16_M"/>
    <property type="match status" value="1"/>
</dbReference>
<evidence type="ECO:0000259" key="1">
    <source>
        <dbReference type="Pfam" id="PF16187"/>
    </source>
</evidence>
<keyword evidence="3" id="KW-1185">Reference proteome</keyword>
<dbReference type="HOGENOM" id="CLU_3210008_0_0_1"/>
<protein>
    <recommendedName>
        <fullName evidence="1">Peptidase M16 middle/third domain-containing protein</fullName>
    </recommendedName>
</protein>
<evidence type="ECO:0000313" key="3">
    <source>
        <dbReference type="Proteomes" id="UP000007875"/>
    </source>
</evidence>
<reference evidence="3" key="1">
    <citation type="submission" date="2003-08" db="EMBL/GenBank/DDBJ databases">
        <authorList>
            <person name="Birren B."/>
            <person name="Nusbaum C."/>
            <person name="Abebe A."/>
            <person name="Abouelleil A."/>
            <person name="Adekoya E."/>
            <person name="Ait-zahra M."/>
            <person name="Allen N."/>
            <person name="Allen T."/>
            <person name="An P."/>
            <person name="Anderson M."/>
            <person name="Anderson S."/>
            <person name="Arachchi H."/>
            <person name="Armbruster J."/>
            <person name="Bachantsang P."/>
            <person name="Baldwin J."/>
            <person name="Barry A."/>
            <person name="Bayul T."/>
            <person name="Blitshsteyn B."/>
            <person name="Bloom T."/>
            <person name="Blye J."/>
            <person name="Boguslavskiy L."/>
            <person name="Borowsky M."/>
            <person name="Boukhgalter B."/>
            <person name="Brunache A."/>
            <person name="Butler J."/>
            <person name="Calixte N."/>
            <person name="Calvo S."/>
            <person name="Camarata J."/>
            <person name="Campo K."/>
            <person name="Chang J."/>
            <person name="Cheshatsang Y."/>
            <person name="Citroen M."/>
            <person name="Collymore A."/>
            <person name="Considine T."/>
            <person name="Cook A."/>
            <person name="Cooke P."/>
            <person name="Corum B."/>
            <person name="Cuomo C."/>
            <person name="David R."/>
            <person name="Dawoe T."/>
            <person name="Degray S."/>
            <person name="Dodge S."/>
            <person name="Dooley K."/>
            <person name="Dorje P."/>
            <person name="Dorjee K."/>
            <person name="Dorris L."/>
            <person name="Duffey N."/>
            <person name="Dupes A."/>
            <person name="Elkins T."/>
            <person name="Engels R."/>
            <person name="Erickson J."/>
            <person name="Farina A."/>
            <person name="Faro S."/>
            <person name="Ferreira P."/>
            <person name="Fischer H."/>
            <person name="Fitzgerald M."/>
            <person name="Foley K."/>
            <person name="Gage D."/>
            <person name="Galagan J."/>
            <person name="Gearin G."/>
            <person name="Gnerre S."/>
            <person name="Gnirke A."/>
            <person name="Goyette A."/>
            <person name="Graham J."/>
            <person name="Grandbois E."/>
            <person name="Gyaltsen K."/>
            <person name="Hafez N."/>
            <person name="Hagopian D."/>
            <person name="Hagos B."/>
            <person name="Hall J."/>
            <person name="Hatcher B."/>
            <person name="Heller A."/>
            <person name="Higgins H."/>
            <person name="Honan T."/>
            <person name="Horn A."/>
            <person name="Houde N."/>
            <person name="Hughes L."/>
            <person name="Hulme W."/>
            <person name="Husby E."/>
            <person name="Iliev I."/>
            <person name="Jaffe D."/>
            <person name="Jones C."/>
            <person name="Kamal M."/>
            <person name="Kamat A."/>
            <person name="Kamvysselis M."/>
            <person name="Karlsson E."/>
            <person name="Kells C."/>
            <person name="Kieu A."/>
            <person name="Kisner P."/>
            <person name="Kodira C."/>
            <person name="Kulbokas E."/>
            <person name="Labutti K."/>
            <person name="Lama D."/>
            <person name="Landers T."/>
            <person name="Leger J."/>
            <person name="Levine S."/>
            <person name="Lewis D."/>
            <person name="Lewis T."/>
            <person name="Lindblad-toh K."/>
            <person name="Liu X."/>
            <person name="Lokyitsang T."/>
            <person name="Lokyitsang Y."/>
            <person name="Lucien O."/>
            <person name="Lui A."/>
            <person name="Ma L.J."/>
            <person name="Mabbitt R."/>
            <person name="Macdonald J."/>
            <person name="Maclean C."/>
            <person name="Major J."/>
            <person name="Manning J."/>
            <person name="Marabella R."/>
            <person name="Maru K."/>
            <person name="Matthews C."/>
            <person name="Mauceli E."/>
            <person name="Mccarthy M."/>
            <person name="Mcdonough S."/>
            <person name="Mcghee T."/>
            <person name="Meldrim J."/>
            <person name="Meneus L."/>
            <person name="Mesirov J."/>
            <person name="Mihalev A."/>
            <person name="Mihova T."/>
            <person name="Mikkelsen T."/>
            <person name="Mlenga V."/>
            <person name="Moru K."/>
            <person name="Mozes J."/>
            <person name="Mulrain L."/>
            <person name="Munson G."/>
            <person name="Naylor J."/>
            <person name="Newes C."/>
            <person name="Nguyen C."/>
            <person name="Nguyen N."/>
            <person name="Nguyen T."/>
            <person name="Nicol R."/>
            <person name="Nielsen C."/>
            <person name="Nizzari M."/>
            <person name="Norbu C."/>
            <person name="Norbu N."/>
            <person name="O'donnell P."/>
            <person name="Okoawo O."/>
            <person name="O'leary S."/>
            <person name="Omotosho B."/>
            <person name="O'neill K."/>
            <person name="Osman S."/>
            <person name="Parker S."/>
            <person name="Perrin D."/>
            <person name="Phunkhang P."/>
            <person name="Piqani B."/>
            <person name="Purcell S."/>
            <person name="Rachupka T."/>
            <person name="Ramasamy U."/>
            <person name="Rameau R."/>
            <person name="Ray V."/>
            <person name="Raymond C."/>
            <person name="Retta R."/>
            <person name="Richardson S."/>
            <person name="Rise C."/>
            <person name="Rodriguez J."/>
            <person name="Rogers J."/>
            <person name="Rogov P."/>
            <person name="Rutman M."/>
            <person name="Schupbach R."/>
            <person name="Seaman C."/>
            <person name="Settipalli S."/>
            <person name="Sharpe T."/>
            <person name="Sheridan J."/>
            <person name="Sherpa N."/>
            <person name="Shi J."/>
            <person name="Smirnov S."/>
            <person name="Smith C."/>
            <person name="Sougnez C."/>
            <person name="Spencer B."/>
            <person name="Stalker J."/>
            <person name="Stange-thomann N."/>
            <person name="Stavropoulos S."/>
            <person name="Stetson K."/>
            <person name="Stone C."/>
            <person name="Stone S."/>
            <person name="Stubbs M."/>
            <person name="Talamas J."/>
            <person name="Tchuinga P."/>
            <person name="Tenzing P."/>
            <person name="Tesfaye S."/>
            <person name="Theodore J."/>
            <person name="Thoulutsang Y."/>
            <person name="Topham K."/>
            <person name="Towey S."/>
            <person name="Tsamla T."/>
            <person name="Tsomo N."/>
            <person name="Vallee D."/>
            <person name="Vassiliev H."/>
            <person name="Venkataraman V."/>
            <person name="Vinson J."/>
            <person name="Vo A."/>
            <person name="Wade C."/>
            <person name="Wang S."/>
            <person name="Wangchuk T."/>
            <person name="Wangdi T."/>
            <person name="Whittaker C."/>
            <person name="Wilkinson J."/>
            <person name="Wu Y."/>
            <person name="Wyman D."/>
            <person name="Yadav S."/>
            <person name="Yang S."/>
            <person name="Yang X."/>
            <person name="Yeager S."/>
            <person name="Yee E."/>
            <person name="Young G."/>
            <person name="Zainoun J."/>
            <person name="Zembeck L."/>
            <person name="Zimmer A."/>
            <person name="Zody M."/>
            <person name="Lander E."/>
        </authorList>
    </citation>
    <scope>NUCLEOTIDE SEQUENCE [LARGE SCALE GENOMIC DNA]</scope>
</reference>
<sequence length="45" mass="5087">FKDALNEYAYAAELAGLDYKFSNSVYGLHLTIKGYNSTQIILLEK</sequence>